<organism evidence="4 6">
    <name type="scientific">Lawsonella clevelandensis</name>
    <dbReference type="NCBI Taxonomy" id="1528099"/>
    <lineage>
        <taxon>Bacteria</taxon>
        <taxon>Bacillati</taxon>
        <taxon>Actinomycetota</taxon>
        <taxon>Actinomycetes</taxon>
        <taxon>Mycobacteriales</taxon>
        <taxon>Lawsonellaceae</taxon>
        <taxon>Lawsonella</taxon>
    </lineage>
</organism>
<dbReference type="RefSeq" id="WP_053962115.1">
    <property type="nucleotide sequence ID" value="NZ_CAJPTR010000017.1"/>
</dbReference>
<sequence>MSDVPVGIVVGVDGSPSSRLAAQWAAQEAKARDLPVLLAAAYIVPQFLYAEGMVPSRAIFEELEEQAQGFIDEAAAAIREVNTEVELMQQLHEGSPISMLLELSKEADMVVIGSRGLGGVAGALLGSVSASLVGHAHCPVVVVRDDMDLAPERNCIVVGADGSPVSELAVQIAYQEADAHGAELVAVNAWLDRAVASSLAGLNLSNLDWEQAKAEQTQVVQEELEKYDDGYESVTPQIVIRRESPEMALAEVGKGARMIVVGSHGRGGFTGMLLGSTSRALLRLSPVPLMVVRERYVAN</sequence>
<dbReference type="GeneID" id="84894952"/>
<dbReference type="Pfam" id="PF00582">
    <property type="entry name" value="Usp"/>
    <property type="match status" value="2"/>
</dbReference>
<dbReference type="InterPro" id="IPR014729">
    <property type="entry name" value="Rossmann-like_a/b/a_fold"/>
</dbReference>
<proteinExistence type="inferred from homology"/>
<feature type="domain" description="UspA" evidence="3">
    <location>
        <begin position="156"/>
        <end position="293"/>
    </location>
</feature>
<evidence type="ECO:0000256" key="1">
    <source>
        <dbReference type="ARBA" id="ARBA00008791"/>
    </source>
</evidence>
<reference evidence="4 6" key="1">
    <citation type="journal article" date="2015" name="Genome Announc.">
        <title>Complete Genome Sequences for Two Strains of a Novel Fastidious, Partially Acid-Fast, Gram-Positive Corynebacterineae Bacterium, Derived from Human Clinical Samples.</title>
        <authorList>
            <person name="Nicholson A.C."/>
            <person name="Bell M."/>
            <person name="Humrighouse B.W."/>
            <person name="McQuiston J.R."/>
        </authorList>
    </citation>
    <scope>NUCLEOTIDE SEQUENCE [LARGE SCALE GENOMIC DNA]</scope>
    <source>
        <strain evidence="4 6">X1698</strain>
    </source>
</reference>
<dbReference type="PATRIC" id="fig|1528099.3.peg.1031"/>
<evidence type="ECO:0000313" key="7">
    <source>
        <dbReference type="Proteomes" id="UP000324288"/>
    </source>
</evidence>
<reference evidence="5 7" key="3">
    <citation type="submission" date="2019-04" db="EMBL/GenBank/DDBJ databases">
        <authorList>
            <person name="Seth-Smith MB H."/>
            <person name="Seth-Smith H."/>
        </authorList>
    </citation>
    <scope>NUCLEOTIDE SEQUENCE [LARGE SCALE GENOMIC DNA]</scope>
    <source>
        <strain evidence="5">USB-603019</strain>
    </source>
</reference>
<keyword evidence="7" id="KW-1185">Reference proteome</keyword>
<evidence type="ECO:0000313" key="5">
    <source>
        <dbReference type="EMBL" id="VHO00904.1"/>
    </source>
</evidence>
<dbReference type="EMBL" id="LR584267">
    <property type="protein sequence ID" value="VHO00904.1"/>
    <property type="molecule type" value="Genomic_DNA"/>
</dbReference>
<dbReference type="InterPro" id="IPR006016">
    <property type="entry name" value="UspA"/>
</dbReference>
<dbReference type="AlphaFoldDB" id="A0A0M4LYZ4"/>
<dbReference type="Proteomes" id="UP000068137">
    <property type="component" value="Chromosome"/>
</dbReference>
<dbReference type="Proteomes" id="UP000324288">
    <property type="component" value="Chromosome"/>
</dbReference>
<accession>A0A0M4LYZ4</accession>
<evidence type="ECO:0000313" key="4">
    <source>
        <dbReference type="EMBL" id="ALE19102.1"/>
    </source>
</evidence>
<reference evidence="4" key="2">
    <citation type="journal article" date="2016" name="Int. J. Syst. Evol. Microbiol.">
        <title>Lawsonella clevelandensis gen. nov., sp. nov., a new member of the suborder Corynebacterineae isolated from human abscesses.</title>
        <authorList>
            <person name="Bell M.E."/>
            <person name="Bernard K.A."/>
            <person name="Harrington S.M."/>
            <person name="Patel N.B."/>
            <person name="Tucker T.A."/>
            <person name="Metcalfe M.G."/>
            <person name="McQuiston J.R."/>
        </authorList>
    </citation>
    <scope>NUCLEOTIDE SEQUENCE</scope>
    <source>
        <strain evidence="4">X1698</strain>
    </source>
</reference>
<dbReference type="Gene3D" id="3.40.50.620">
    <property type="entry name" value="HUPs"/>
    <property type="match status" value="2"/>
</dbReference>
<dbReference type="KEGG" id="cbq:AL705_05235"/>
<dbReference type="InterPro" id="IPR006015">
    <property type="entry name" value="Universal_stress_UspA"/>
</dbReference>
<dbReference type="OrthoDB" id="3174546at2"/>
<protein>
    <submittedName>
        <fullName evidence="4">Universal stress protein</fullName>
    </submittedName>
</protein>
<dbReference type="PANTHER" id="PTHR46268">
    <property type="entry name" value="STRESS RESPONSE PROTEIN NHAX"/>
    <property type="match status" value="1"/>
</dbReference>
<dbReference type="PRINTS" id="PR01438">
    <property type="entry name" value="UNVRSLSTRESS"/>
</dbReference>
<keyword evidence="2" id="KW-0175">Coiled coil</keyword>
<dbReference type="PANTHER" id="PTHR46268:SF6">
    <property type="entry name" value="UNIVERSAL STRESS PROTEIN UP12"/>
    <property type="match status" value="1"/>
</dbReference>
<dbReference type="SUPFAM" id="SSF52402">
    <property type="entry name" value="Adenine nucleotide alpha hydrolases-like"/>
    <property type="match status" value="2"/>
</dbReference>
<evidence type="ECO:0000259" key="3">
    <source>
        <dbReference type="Pfam" id="PF00582"/>
    </source>
</evidence>
<name>A0A0M4LYZ4_9ACTN</name>
<gene>
    <name evidence="4" type="ORF">AL705_05235</name>
    <name evidence="5" type="ORF">LC603019_01030</name>
</gene>
<evidence type="ECO:0000313" key="6">
    <source>
        <dbReference type="Proteomes" id="UP000068137"/>
    </source>
</evidence>
<evidence type="ECO:0000256" key="2">
    <source>
        <dbReference type="SAM" id="Coils"/>
    </source>
</evidence>
<comment type="similarity">
    <text evidence="1">Belongs to the universal stress protein A family.</text>
</comment>
<feature type="domain" description="UspA" evidence="3">
    <location>
        <begin position="8"/>
        <end position="144"/>
    </location>
</feature>
<feature type="coiled-coil region" evidence="2">
    <location>
        <begin position="60"/>
        <end position="91"/>
    </location>
</feature>
<dbReference type="EMBL" id="CP012390">
    <property type="protein sequence ID" value="ALE19102.1"/>
    <property type="molecule type" value="Genomic_DNA"/>
</dbReference>